<keyword evidence="4 6" id="KW-0067">ATP-binding</keyword>
<evidence type="ECO:0000256" key="3">
    <source>
        <dbReference type="ARBA" id="ARBA00022741"/>
    </source>
</evidence>
<accession>A0AA37SV09</accession>
<dbReference type="Pfam" id="PF00005">
    <property type="entry name" value="ABC_tran"/>
    <property type="match status" value="1"/>
</dbReference>
<dbReference type="InterPro" id="IPR017871">
    <property type="entry name" value="ABC_transporter-like_CS"/>
</dbReference>
<dbReference type="Proteomes" id="UP001156666">
    <property type="component" value="Unassembled WGS sequence"/>
</dbReference>
<reference evidence="6" key="1">
    <citation type="journal article" date="2014" name="Int. J. Syst. Evol. Microbiol.">
        <title>Complete genome sequence of Corynebacterium casei LMG S-19264T (=DSM 44701T), isolated from a smear-ripened cheese.</title>
        <authorList>
            <consortium name="US DOE Joint Genome Institute (JGI-PGF)"/>
            <person name="Walter F."/>
            <person name="Albersmeier A."/>
            <person name="Kalinowski J."/>
            <person name="Ruckert C."/>
        </authorList>
    </citation>
    <scope>NUCLEOTIDE SEQUENCE</scope>
    <source>
        <strain evidence="6">NBRC 108769</strain>
    </source>
</reference>
<evidence type="ECO:0000259" key="5">
    <source>
        <dbReference type="PROSITE" id="PS50893"/>
    </source>
</evidence>
<dbReference type="GO" id="GO:0005524">
    <property type="term" value="F:ATP binding"/>
    <property type="evidence" value="ECO:0007669"/>
    <property type="project" value="UniProtKB-KW"/>
</dbReference>
<evidence type="ECO:0000256" key="2">
    <source>
        <dbReference type="ARBA" id="ARBA00022448"/>
    </source>
</evidence>
<dbReference type="PANTHER" id="PTHR43335:SF2">
    <property type="entry name" value="ABC TRANSPORTER, ATP-BINDING PROTEIN"/>
    <property type="match status" value="1"/>
</dbReference>
<dbReference type="InterPro" id="IPR003593">
    <property type="entry name" value="AAA+_ATPase"/>
</dbReference>
<dbReference type="GO" id="GO:0016887">
    <property type="term" value="F:ATP hydrolysis activity"/>
    <property type="evidence" value="ECO:0007669"/>
    <property type="project" value="InterPro"/>
</dbReference>
<organism evidence="6 7">
    <name type="scientific">Portibacter lacus</name>
    <dbReference type="NCBI Taxonomy" id="1099794"/>
    <lineage>
        <taxon>Bacteria</taxon>
        <taxon>Pseudomonadati</taxon>
        <taxon>Bacteroidota</taxon>
        <taxon>Saprospiria</taxon>
        <taxon>Saprospirales</taxon>
        <taxon>Haliscomenobacteraceae</taxon>
        <taxon>Portibacter</taxon>
    </lineage>
</organism>
<dbReference type="InterPro" id="IPR027417">
    <property type="entry name" value="P-loop_NTPase"/>
</dbReference>
<evidence type="ECO:0000313" key="7">
    <source>
        <dbReference type="Proteomes" id="UP001156666"/>
    </source>
</evidence>
<keyword evidence="7" id="KW-1185">Reference proteome</keyword>
<comment type="caution">
    <text evidence="6">The sequence shown here is derived from an EMBL/GenBank/DDBJ whole genome shotgun (WGS) entry which is preliminary data.</text>
</comment>
<name>A0AA37SV09_9BACT</name>
<dbReference type="SMART" id="SM00382">
    <property type="entry name" value="AAA"/>
    <property type="match status" value="1"/>
</dbReference>
<evidence type="ECO:0000313" key="6">
    <source>
        <dbReference type="EMBL" id="GLR18440.1"/>
    </source>
</evidence>
<proteinExistence type="inferred from homology"/>
<comment type="similarity">
    <text evidence="1">Belongs to the ABC transporter superfamily.</text>
</comment>
<dbReference type="PANTHER" id="PTHR43335">
    <property type="entry name" value="ABC TRANSPORTER, ATP-BINDING PROTEIN"/>
    <property type="match status" value="1"/>
</dbReference>
<evidence type="ECO:0000256" key="4">
    <source>
        <dbReference type="ARBA" id="ARBA00022840"/>
    </source>
</evidence>
<gene>
    <name evidence="6" type="ORF">GCM10007940_30560</name>
</gene>
<keyword evidence="2" id="KW-0813">Transport</keyword>
<dbReference type="PROSITE" id="PS00211">
    <property type="entry name" value="ABC_TRANSPORTER_1"/>
    <property type="match status" value="1"/>
</dbReference>
<dbReference type="EMBL" id="BSOH01000020">
    <property type="protein sequence ID" value="GLR18440.1"/>
    <property type="molecule type" value="Genomic_DNA"/>
</dbReference>
<evidence type="ECO:0000256" key="1">
    <source>
        <dbReference type="ARBA" id="ARBA00005417"/>
    </source>
</evidence>
<dbReference type="RefSeq" id="WP_235293802.1">
    <property type="nucleotide sequence ID" value="NZ_BSOH01000020.1"/>
</dbReference>
<keyword evidence="3" id="KW-0547">Nucleotide-binding</keyword>
<protein>
    <submittedName>
        <fullName evidence="6">ABC transporter ATP-binding protein</fullName>
    </submittedName>
</protein>
<dbReference type="AlphaFoldDB" id="A0AA37SV09"/>
<dbReference type="InterPro" id="IPR003439">
    <property type="entry name" value="ABC_transporter-like_ATP-bd"/>
</dbReference>
<dbReference type="PROSITE" id="PS50893">
    <property type="entry name" value="ABC_TRANSPORTER_2"/>
    <property type="match status" value="1"/>
</dbReference>
<reference evidence="6" key="2">
    <citation type="submission" date="2023-01" db="EMBL/GenBank/DDBJ databases">
        <title>Draft genome sequence of Portibacter lacus strain NBRC 108769.</title>
        <authorList>
            <person name="Sun Q."/>
            <person name="Mori K."/>
        </authorList>
    </citation>
    <scope>NUCLEOTIDE SEQUENCE</scope>
    <source>
        <strain evidence="6">NBRC 108769</strain>
    </source>
</reference>
<dbReference type="SUPFAM" id="SSF52540">
    <property type="entry name" value="P-loop containing nucleoside triphosphate hydrolases"/>
    <property type="match status" value="1"/>
</dbReference>
<dbReference type="Gene3D" id="3.40.50.300">
    <property type="entry name" value="P-loop containing nucleotide triphosphate hydrolases"/>
    <property type="match status" value="1"/>
</dbReference>
<sequence length="297" mass="32706">MSVLKINNLHKNYGNIHALNGLNLEVEAGQVYGILGPNGSGKTTTLGIILGILEQTSGSFTWFDNKYGDNPRRRIGAILETPNFYPYLDAISNLKIVQRIKKSHNDDLDEILRKINLYERRESKFRTFSLGMKQRLAIGATLIGEPDVVIFDEPTNGLDPQGIAEVRTTLQDIADSGKTVIMASHILDEVEKICSHVAIIKKGNLLATGSVGSILSTDTTVEIGATDMNLLKNILSNISSIKSAIDRPGFIECSVANEDQFENIVKSCIDGGIVPTHIIKRKKRLEEEFLEITKETA</sequence>
<feature type="domain" description="ABC transporter" evidence="5">
    <location>
        <begin position="4"/>
        <end position="227"/>
    </location>
</feature>